<feature type="region of interest" description="Disordered" evidence="1">
    <location>
        <begin position="73"/>
        <end position="99"/>
    </location>
</feature>
<dbReference type="AlphaFoldDB" id="A0A8D8MXT9"/>
<dbReference type="EMBL" id="HBUE01337031">
    <property type="protein sequence ID" value="CAG6596601.1"/>
    <property type="molecule type" value="Transcribed_RNA"/>
</dbReference>
<feature type="compositionally biased region" description="Polar residues" evidence="1">
    <location>
        <begin position="40"/>
        <end position="56"/>
    </location>
</feature>
<evidence type="ECO:0000256" key="1">
    <source>
        <dbReference type="SAM" id="MobiDB-lite"/>
    </source>
</evidence>
<sequence length="99" mass="11068">MNISSSSISRRGKTPHPAASSSWPARINQGHHPFRPPRRTTANSQAAPPVSTTTSSRKIRIIRNTWRCHRLRKRRVATKEGGPPPQTPLAEGVKWGRDE</sequence>
<name>A0A8D8MXT9_CULPI</name>
<organism evidence="2">
    <name type="scientific">Culex pipiens</name>
    <name type="common">House mosquito</name>
    <dbReference type="NCBI Taxonomy" id="7175"/>
    <lineage>
        <taxon>Eukaryota</taxon>
        <taxon>Metazoa</taxon>
        <taxon>Ecdysozoa</taxon>
        <taxon>Arthropoda</taxon>
        <taxon>Hexapoda</taxon>
        <taxon>Insecta</taxon>
        <taxon>Pterygota</taxon>
        <taxon>Neoptera</taxon>
        <taxon>Endopterygota</taxon>
        <taxon>Diptera</taxon>
        <taxon>Nematocera</taxon>
        <taxon>Culicoidea</taxon>
        <taxon>Culicidae</taxon>
        <taxon>Culicinae</taxon>
        <taxon>Culicini</taxon>
        <taxon>Culex</taxon>
        <taxon>Culex</taxon>
    </lineage>
</organism>
<reference evidence="2" key="1">
    <citation type="submission" date="2021-05" db="EMBL/GenBank/DDBJ databases">
        <authorList>
            <person name="Alioto T."/>
            <person name="Alioto T."/>
            <person name="Gomez Garrido J."/>
        </authorList>
    </citation>
    <scope>NUCLEOTIDE SEQUENCE</scope>
</reference>
<accession>A0A8D8MXT9</accession>
<proteinExistence type="predicted"/>
<evidence type="ECO:0000313" key="2">
    <source>
        <dbReference type="EMBL" id="CAG6544463.1"/>
    </source>
</evidence>
<feature type="region of interest" description="Disordered" evidence="1">
    <location>
        <begin position="1"/>
        <end position="58"/>
    </location>
</feature>
<protein>
    <submittedName>
        <fullName evidence="2">(northern house mosquito) hypothetical protein</fullName>
    </submittedName>
</protein>
<dbReference type="EMBL" id="HBUE01230245">
    <property type="protein sequence ID" value="CAG6544463.1"/>
    <property type="molecule type" value="Transcribed_RNA"/>
</dbReference>